<dbReference type="GO" id="GO:0032267">
    <property type="term" value="F:tRNA(Ile)-lysidine synthase activity"/>
    <property type="evidence" value="ECO:0007669"/>
    <property type="project" value="UniProtKB-EC"/>
</dbReference>
<gene>
    <name evidence="6 8" type="primary">tilS</name>
    <name evidence="8" type="ORF">GRI44_00820</name>
</gene>
<comment type="domain">
    <text evidence="6">The N-terminal region contains the highly conserved SGGXDS motif, predicted to be a P-loop motif involved in ATP binding.</text>
</comment>
<keyword evidence="2 6" id="KW-0819">tRNA processing</keyword>
<dbReference type="RefSeq" id="WP_160599411.1">
    <property type="nucleotide sequence ID" value="NZ_WTYU01000001.1"/>
</dbReference>
<dbReference type="GO" id="GO:0005524">
    <property type="term" value="F:ATP binding"/>
    <property type="evidence" value="ECO:0007669"/>
    <property type="project" value="UniProtKB-UniRule"/>
</dbReference>
<dbReference type="SUPFAM" id="SSF52402">
    <property type="entry name" value="Adenine nucleotide alpha hydrolases-like"/>
    <property type="match status" value="1"/>
</dbReference>
<comment type="similarity">
    <text evidence="6">Belongs to the tRNA(Ile)-lysidine synthase family.</text>
</comment>
<evidence type="ECO:0000259" key="7">
    <source>
        <dbReference type="Pfam" id="PF01171"/>
    </source>
</evidence>
<feature type="binding site" evidence="6">
    <location>
        <begin position="4"/>
        <end position="9"/>
    </location>
    <ligand>
        <name>ATP</name>
        <dbReference type="ChEBI" id="CHEBI:30616"/>
    </ligand>
</feature>
<reference evidence="8 9" key="1">
    <citation type="submission" date="2019-12" db="EMBL/GenBank/DDBJ databases">
        <title>Genomic-based taxomic classification of the family Erythrobacteraceae.</title>
        <authorList>
            <person name="Xu L."/>
        </authorList>
    </citation>
    <scope>NUCLEOTIDE SEQUENCE [LARGE SCALE GENOMIC DNA]</scope>
    <source>
        <strain evidence="8 9">KCTC 52259</strain>
    </source>
</reference>
<dbReference type="OrthoDB" id="9807403at2"/>
<proteinExistence type="inferred from homology"/>
<dbReference type="Proteomes" id="UP000473531">
    <property type="component" value="Unassembled WGS sequence"/>
</dbReference>
<organism evidence="8 9">
    <name type="scientific">Allopontixanthobacter confluentis</name>
    <dbReference type="NCBI Taxonomy" id="1849021"/>
    <lineage>
        <taxon>Bacteria</taxon>
        <taxon>Pseudomonadati</taxon>
        <taxon>Pseudomonadota</taxon>
        <taxon>Alphaproteobacteria</taxon>
        <taxon>Sphingomonadales</taxon>
        <taxon>Erythrobacteraceae</taxon>
        <taxon>Allopontixanthobacter</taxon>
    </lineage>
</organism>
<comment type="catalytic activity">
    <reaction evidence="5 6">
        <text>cytidine(34) in tRNA(Ile2) + L-lysine + ATP = lysidine(34) in tRNA(Ile2) + AMP + diphosphate + H(+)</text>
        <dbReference type="Rhea" id="RHEA:43744"/>
        <dbReference type="Rhea" id="RHEA-COMP:10625"/>
        <dbReference type="Rhea" id="RHEA-COMP:10670"/>
        <dbReference type="ChEBI" id="CHEBI:15378"/>
        <dbReference type="ChEBI" id="CHEBI:30616"/>
        <dbReference type="ChEBI" id="CHEBI:32551"/>
        <dbReference type="ChEBI" id="CHEBI:33019"/>
        <dbReference type="ChEBI" id="CHEBI:82748"/>
        <dbReference type="ChEBI" id="CHEBI:83665"/>
        <dbReference type="ChEBI" id="CHEBI:456215"/>
        <dbReference type="EC" id="6.3.4.19"/>
    </reaction>
</comment>
<comment type="function">
    <text evidence="6">Ligates lysine onto the cytidine present at position 34 of the AUA codon-specific tRNA(Ile) that contains the anticodon CAU, in an ATP-dependent manner. Cytidine is converted to lysidine, thus changing the amino acid specificity of the tRNA from methionine to isoleucine.</text>
</comment>
<name>A0A6L7GF77_9SPHN</name>
<dbReference type="InterPro" id="IPR012094">
    <property type="entry name" value="tRNA_Ile_lys_synt"/>
</dbReference>
<dbReference type="InterPro" id="IPR014729">
    <property type="entry name" value="Rossmann-like_a/b/a_fold"/>
</dbReference>
<evidence type="ECO:0000313" key="9">
    <source>
        <dbReference type="Proteomes" id="UP000473531"/>
    </source>
</evidence>
<dbReference type="AlphaFoldDB" id="A0A6L7GF77"/>
<dbReference type="Pfam" id="PF01171">
    <property type="entry name" value="ATP_bind_3"/>
    <property type="match status" value="1"/>
</dbReference>
<evidence type="ECO:0000256" key="4">
    <source>
        <dbReference type="ARBA" id="ARBA00022840"/>
    </source>
</evidence>
<evidence type="ECO:0000256" key="6">
    <source>
        <dbReference type="HAMAP-Rule" id="MF_01161"/>
    </source>
</evidence>
<keyword evidence="6" id="KW-0963">Cytoplasm</keyword>
<evidence type="ECO:0000256" key="2">
    <source>
        <dbReference type="ARBA" id="ARBA00022694"/>
    </source>
</evidence>
<dbReference type="GO" id="GO:0005737">
    <property type="term" value="C:cytoplasm"/>
    <property type="evidence" value="ECO:0007669"/>
    <property type="project" value="UniProtKB-SubCell"/>
</dbReference>
<dbReference type="HAMAP" id="MF_01161">
    <property type="entry name" value="tRNA_Ile_lys_synt"/>
    <property type="match status" value="1"/>
</dbReference>
<dbReference type="PANTHER" id="PTHR43033">
    <property type="entry name" value="TRNA(ILE)-LYSIDINE SYNTHASE-RELATED"/>
    <property type="match status" value="1"/>
</dbReference>
<evidence type="ECO:0000256" key="1">
    <source>
        <dbReference type="ARBA" id="ARBA00022598"/>
    </source>
</evidence>
<feature type="domain" description="tRNA(Ile)-lysidine/2-thiocytidine synthase N-terminal" evidence="7">
    <location>
        <begin position="2"/>
        <end position="174"/>
    </location>
</feature>
<keyword evidence="4 6" id="KW-0067">ATP-binding</keyword>
<keyword evidence="9" id="KW-1185">Reference proteome</keyword>
<sequence>MAVSGGPDSLAMLLLAHGSMPRTFEAATVDHGLRPEAAAEAAHVAQICAEMGVPHQIFRVNVAAGNVQDEARNARYAALAAWATDRNLAAIATAHHAEDQAETMVMRLNRGSGLSGLTGIRQQTIVPGSHIPLLRPLLGWRRQELAEVVEGAGIAPVHDPSNLDMRFDRVKMRQHLARAEWIDPLALAASARHLADAEDALAWAVTQEWGRCVRQEGATWRYSPAAPRAIRLRVVTQILEQMGGNPRGSAVARLVDALESGEGGPLAGALARVDNQDWVFVPEPGRTQR</sequence>
<dbReference type="InterPro" id="IPR012795">
    <property type="entry name" value="tRNA_Ile_lys_synt_N"/>
</dbReference>
<comment type="subcellular location">
    <subcellularLocation>
        <location evidence="6">Cytoplasm</location>
    </subcellularLocation>
</comment>
<evidence type="ECO:0000256" key="5">
    <source>
        <dbReference type="ARBA" id="ARBA00048539"/>
    </source>
</evidence>
<dbReference type="GO" id="GO:0006400">
    <property type="term" value="P:tRNA modification"/>
    <property type="evidence" value="ECO:0007669"/>
    <property type="project" value="UniProtKB-UniRule"/>
</dbReference>
<dbReference type="CDD" id="cd01992">
    <property type="entry name" value="TilS_N"/>
    <property type="match status" value="1"/>
</dbReference>
<dbReference type="EMBL" id="WTYU01000001">
    <property type="protein sequence ID" value="MXP13301.1"/>
    <property type="molecule type" value="Genomic_DNA"/>
</dbReference>
<evidence type="ECO:0000313" key="8">
    <source>
        <dbReference type="EMBL" id="MXP13301.1"/>
    </source>
</evidence>
<dbReference type="PANTHER" id="PTHR43033:SF1">
    <property type="entry name" value="TRNA(ILE)-LYSIDINE SYNTHASE-RELATED"/>
    <property type="match status" value="1"/>
</dbReference>
<evidence type="ECO:0000256" key="3">
    <source>
        <dbReference type="ARBA" id="ARBA00022741"/>
    </source>
</evidence>
<keyword evidence="1 6" id="KW-0436">Ligase</keyword>
<dbReference type="EC" id="6.3.4.19" evidence="6"/>
<dbReference type="InterPro" id="IPR011063">
    <property type="entry name" value="TilS/TtcA_N"/>
</dbReference>
<dbReference type="NCBIfam" id="TIGR02432">
    <property type="entry name" value="lysidine_TilS_N"/>
    <property type="match status" value="1"/>
</dbReference>
<protein>
    <recommendedName>
        <fullName evidence="6">tRNA(Ile)-lysidine synthase</fullName>
        <ecNumber evidence="6">6.3.4.19</ecNumber>
    </recommendedName>
    <alternativeName>
        <fullName evidence="6">tRNA(Ile)-2-lysyl-cytidine synthase</fullName>
    </alternativeName>
    <alternativeName>
        <fullName evidence="6">tRNA(Ile)-lysidine synthetase</fullName>
    </alternativeName>
</protein>
<dbReference type="Gene3D" id="3.40.50.620">
    <property type="entry name" value="HUPs"/>
    <property type="match status" value="1"/>
</dbReference>
<keyword evidence="3 6" id="KW-0547">Nucleotide-binding</keyword>
<comment type="caution">
    <text evidence="8">The sequence shown here is derived from an EMBL/GenBank/DDBJ whole genome shotgun (WGS) entry which is preliminary data.</text>
</comment>
<accession>A0A6L7GF77</accession>